<proteinExistence type="predicted"/>
<feature type="non-terminal residue" evidence="1">
    <location>
        <position position="408"/>
    </location>
</feature>
<dbReference type="Proteomes" id="UP000789702">
    <property type="component" value="Unassembled WGS sequence"/>
</dbReference>
<protein>
    <submittedName>
        <fullName evidence="1">16554_t:CDS:1</fullName>
    </submittedName>
</protein>
<dbReference type="EMBL" id="CAJVPU010001452">
    <property type="protein sequence ID" value="CAG8481090.1"/>
    <property type="molecule type" value="Genomic_DNA"/>
</dbReference>
<name>A0ACA9KMZ2_9GLOM</name>
<keyword evidence="2" id="KW-1185">Reference proteome</keyword>
<comment type="caution">
    <text evidence="1">The sequence shown here is derived from an EMBL/GenBank/DDBJ whole genome shotgun (WGS) entry which is preliminary data.</text>
</comment>
<gene>
    <name evidence="1" type="ORF">DHETER_LOCUS2129</name>
</gene>
<organism evidence="1 2">
    <name type="scientific">Dentiscutata heterogama</name>
    <dbReference type="NCBI Taxonomy" id="1316150"/>
    <lineage>
        <taxon>Eukaryota</taxon>
        <taxon>Fungi</taxon>
        <taxon>Fungi incertae sedis</taxon>
        <taxon>Mucoromycota</taxon>
        <taxon>Glomeromycotina</taxon>
        <taxon>Glomeromycetes</taxon>
        <taxon>Diversisporales</taxon>
        <taxon>Gigasporaceae</taxon>
        <taxon>Dentiscutata</taxon>
    </lineage>
</organism>
<accession>A0ACA9KMZ2</accession>
<evidence type="ECO:0000313" key="2">
    <source>
        <dbReference type="Proteomes" id="UP000789702"/>
    </source>
</evidence>
<sequence>MDEKLDASLDEVINNDDNYDKKPDHDINLNDDDYVEVDEDFIKKHINYEYVLRELDRMLIPMDYHIENEQAKNDLKEKIDNHKKLNFFQKDFLKSSVDEMYDKQMASHTIYDNEYGFTKNIDKRECENCNEVHLALQFCEHCIRKYLKDNFPNWTSGNKYIDGWIQELQQNATEPGSILEWIDYDNFIDVEEMTDCKGGCATIYSAMWKDGIFERWDRLNKRLVRSEPVKVILKSPNNADERWLRESFMLVLLRMKWNLRNFLDSEEFLGQSEDKKLIQKIKILYEIASSIQQIHDLTMFHGDLHPGNILQGDLTDGWFIRENEKLRPIEFNEDTSNWCLALMNKCWDENPDKRPDATSIREEILSHLELIYQNETTENLILQIKNMSLNLHNKSSEVPTIAHENDAK</sequence>
<reference evidence="1" key="1">
    <citation type="submission" date="2021-06" db="EMBL/GenBank/DDBJ databases">
        <authorList>
            <person name="Kallberg Y."/>
            <person name="Tangrot J."/>
            <person name="Rosling A."/>
        </authorList>
    </citation>
    <scope>NUCLEOTIDE SEQUENCE</scope>
    <source>
        <strain evidence="1">IL203A</strain>
    </source>
</reference>
<evidence type="ECO:0000313" key="1">
    <source>
        <dbReference type="EMBL" id="CAG8481090.1"/>
    </source>
</evidence>